<evidence type="ECO:0000313" key="7">
    <source>
        <dbReference type="Proteomes" id="UP000347681"/>
    </source>
</evidence>
<comment type="similarity">
    <text evidence="1">Belongs to the IS21/IS1162 putative ATP-binding protein family.</text>
</comment>
<dbReference type="InterPro" id="IPR027417">
    <property type="entry name" value="P-loop_NTPase"/>
</dbReference>
<evidence type="ECO:0000313" key="5">
    <source>
        <dbReference type="EMBL" id="KAA5386794.1"/>
    </source>
</evidence>
<dbReference type="Pfam" id="PF01695">
    <property type="entry name" value="IstB_IS21"/>
    <property type="match status" value="1"/>
</dbReference>
<dbReference type="SMART" id="SM00382">
    <property type="entry name" value="AAA"/>
    <property type="match status" value="1"/>
</dbReference>
<dbReference type="RefSeq" id="WP_149940657.1">
    <property type="nucleotide sequence ID" value="NZ_BAABYF010000001.1"/>
</dbReference>
<dbReference type="InterPro" id="IPR028350">
    <property type="entry name" value="DNAC/IstB-like"/>
</dbReference>
<evidence type="ECO:0000313" key="6">
    <source>
        <dbReference type="EMBL" id="MDU0272738.1"/>
    </source>
</evidence>
<proteinExistence type="inferred from homology"/>
<name>A0A5M6A1N7_9BACT</name>
<dbReference type="Proteomes" id="UP000347681">
    <property type="component" value="Unassembled WGS sequence"/>
</dbReference>
<keyword evidence="3 5" id="KW-0067">ATP-binding</keyword>
<dbReference type="InterPro" id="IPR002611">
    <property type="entry name" value="IstB_ATP-bd"/>
</dbReference>
<keyword evidence="2" id="KW-0547">Nucleotide-binding</keyword>
<evidence type="ECO:0000256" key="1">
    <source>
        <dbReference type="ARBA" id="ARBA00008059"/>
    </source>
</evidence>
<dbReference type="NCBIfam" id="NF038214">
    <property type="entry name" value="IS21_help_AAA"/>
    <property type="match status" value="1"/>
</dbReference>
<dbReference type="PANTHER" id="PTHR30050">
    <property type="entry name" value="CHROMOSOMAL REPLICATION INITIATOR PROTEIN DNAA"/>
    <property type="match status" value="1"/>
</dbReference>
<evidence type="ECO:0000259" key="4">
    <source>
        <dbReference type="SMART" id="SM00382"/>
    </source>
</evidence>
<dbReference type="EMBL" id="JAWDEV010000013">
    <property type="protein sequence ID" value="MDU0272738.1"/>
    <property type="molecule type" value="Genomic_DNA"/>
</dbReference>
<dbReference type="Gene3D" id="3.40.50.300">
    <property type="entry name" value="P-loop containing nucleotide triphosphate hydrolases"/>
    <property type="match status" value="1"/>
</dbReference>
<dbReference type="CDD" id="cd00009">
    <property type="entry name" value="AAA"/>
    <property type="match status" value="1"/>
</dbReference>
<dbReference type="InterPro" id="IPR003593">
    <property type="entry name" value="AAA+_ATPase"/>
</dbReference>
<organism evidence="5 7">
    <name type="scientific">Phocaeicola dorei</name>
    <dbReference type="NCBI Taxonomy" id="357276"/>
    <lineage>
        <taxon>Bacteria</taxon>
        <taxon>Pseudomonadati</taxon>
        <taxon>Bacteroidota</taxon>
        <taxon>Bacteroidia</taxon>
        <taxon>Bacteroidales</taxon>
        <taxon>Bacteroidaceae</taxon>
        <taxon>Phocaeicola</taxon>
    </lineage>
</organism>
<dbReference type="PIRSF" id="PIRSF003073">
    <property type="entry name" value="DNAC_TnpB_IstB"/>
    <property type="match status" value="1"/>
</dbReference>
<dbReference type="Proteomes" id="UP001181086">
    <property type="component" value="Unassembled WGS sequence"/>
</dbReference>
<dbReference type="PANTHER" id="PTHR30050:SF4">
    <property type="entry name" value="ATP-BINDING PROTEIN RV3427C IN INSERTION SEQUENCE-RELATED"/>
    <property type="match status" value="1"/>
</dbReference>
<dbReference type="GO" id="GO:0006260">
    <property type="term" value="P:DNA replication"/>
    <property type="evidence" value="ECO:0007669"/>
    <property type="project" value="TreeGrafter"/>
</dbReference>
<dbReference type="AlphaFoldDB" id="A0A5M6A1N7"/>
<evidence type="ECO:0000256" key="3">
    <source>
        <dbReference type="ARBA" id="ARBA00022840"/>
    </source>
</evidence>
<sequence>MEMNRETLEKMQQMRLQGMYYAFKTSLETLRMESMTIDQFVSWLVSSEWDDRRNRAVERAIKSASFRYKANVEEIDFSIERGMGRNQILRLAELGFIKEHKDLFITGSTGTGKSYLATALGYQACQKGFKVLYASTARLMGQLKSAKAKGTILLELKKIERIDMLILDDFGIQPFDVQARGLLLDIIEDRHGKKSTIITSQIPVRDWYDIIGEKTIADAVLDRIVHQAIRVELKGDSLRKKNLKKESVYL</sequence>
<feature type="domain" description="AAA+ ATPase" evidence="4">
    <location>
        <begin position="99"/>
        <end position="230"/>
    </location>
</feature>
<comment type="caution">
    <text evidence="5">The sequence shown here is derived from an EMBL/GenBank/DDBJ whole genome shotgun (WGS) entry which is preliminary data.</text>
</comment>
<dbReference type="GO" id="GO:0005524">
    <property type="term" value="F:ATP binding"/>
    <property type="evidence" value="ECO:0007669"/>
    <property type="project" value="UniProtKB-KW"/>
</dbReference>
<evidence type="ECO:0000256" key="2">
    <source>
        <dbReference type="ARBA" id="ARBA00022741"/>
    </source>
</evidence>
<dbReference type="InterPro" id="IPR047661">
    <property type="entry name" value="IstB"/>
</dbReference>
<accession>A0A5M6A1N7</accession>
<protein>
    <submittedName>
        <fullName evidence="5">ATP-binding protein</fullName>
    </submittedName>
    <submittedName>
        <fullName evidence="6">IS21-like element helper ATPase IstB</fullName>
    </submittedName>
</protein>
<dbReference type="SUPFAM" id="SSF52540">
    <property type="entry name" value="P-loop containing nucleoside triphosphate hydrolases"/>
    <property type="match status" value="1"/>
</dbReference>
<gene>
    <name evidence="6" type="primary">istB</name>
    <name evidence="5" type="ORF">F2Y61_02965</name>
    <name evidence="6" type="ORF">RVH45_23265</name>
</gene>
<reference evidence="6" key="2">
    <citation type="submission" date="2023-10" db="EMBL/GenBank/DDBJ databases">
        <title>Genome of Potential pathogenic bacteria in Crohn's disease.</title>
        <authorList>
            <person name="Rodriguez-Palacios A."/>
        </authorList>
    </citation>
    <scope>NUCLEOTIDE SEQUENCE</scope>
    <source>
        <strain evidence="6">CavFT-hAR62</strain>
    </source>
</reference>
<reference evidence="5 7" key="1">
    <citation type="journal article" date="2019" name="Nat. Med.">
        <title>A library of human gut bacterial isolates paired with longitudinal multiomics data enables mechanistic microbiome research.</title>
        <authorList>
            <person name="Poyet M."/>
            <person name="Groussin M."/>
            <person name="Gibbons S.M."/>
            <person name="Avila-Pacheco J."/>
            <person name="Jiang X."/>
            <person name="Kearney S.M."/>
            <person name="Perrotta A.R."/>
            <person name="Berdy B."/>
            <person name="Zhao S."/>
            <person name="Lieberman T.D."/>
            <person name="Swanson P.K."/>
            <person name="Smith M."/>
            <person name="Roesemann S."/>
            <person name="Alexander J.E."/>
            <person name="Rich S.A."/>
            <person name="Livny J."/>
            <person name="Vlamakis H."/>
            <person name="Clish C."/>
            <person name="Bullock K."/>
            <person name="Deik A."/>
            <person name="Scott J."/>
            <person name="Pierce K.A."/>
            <person name="Xavier R.J."/>
            <person name="Alm E.J."/>
        </authorList>
    </citation>
    <scope>NUCLEOTIDE SEQUENCE [LARGE SCALE GENOMIC DNA]</scope>
    <source>
        <strain evidence="5 7">BIOML-A5</strain>
    </source>
</reference>
<dbReference type="EMBL" id="VVZB01000001">
    <property type="protein sequence ID" value="KAA5386794.1"/>
    <property type="molecule type" value="Genomic_DNA"/>
</dbReference>